<dbReference type="AlphaFoldDB" id="A0A059BHV1"/>
<dbReference type="InParanoid" id="A0A059BHV1"/>
<keyword evidence="1" id="KW-1133">Transmembrane helix</keyword>
<evidence type="ECO:0000256" key="1">
    <source>
        <dbReference type="SAM" id="Phobius"/>
    </source>
</evidence>
<name>A0A059BHV1_EUCGR</name>
<sequence length="66" mass="8033">MRFLDKSRRKMGFYVLIIYAFWVLVDLYLIYQENPDQVRPYECQTLLQLEADVGKKIVRNKLSTFR</sequence>
<gene>
    <name evidence="2" type="ORF">EUGRSUZ_G02847</name>
</gene>
<feature type="transmembrane region" description="Helical" evidence="1">
    <location>
        <begin position="12"/>
        <end position="31"/>
    </location>
</feature>
<keyword evidence="1" id="KW-0812">Transmembrane</keyword>
<proteinExistence type="predicted"/>
<protein>
    <submittedName>
        <fullName evidence="2">Uncharacterized protein</fullName>
    </submittedName>
</protein>
<dbReference type="Gramene" id="KCW65426">
    <property type="protein sequence ID" value="KCW65426"/>
    <property type="gene ID" value="EUGRSUZ_G02847"/>
</dbReference>
<reference evidence="2" key="1">
    <citation type="submission" date="2013-07" db="EMBL/GenBank/DDBJ databases">
        <title>The genome of Eucalyptus grandis.</title>
        <authorList>
            <person name="Schmutz J."/>
            <person name="Hayes R."/>
            <person name="Myburg A."/>
            <person name="Tuskan G."/>
            <person name="Grattapaglia D."/>
            <person name="Rokhsar D.S."/>
        </authorList>
    </citation>
    <scope>NUCLEOTIDE SEQUENCE</scope>
    <source>
        <tissue evidence="2">Leaf extractions</tissue>
    </source>
</reference>
<keyword evidence="1" id="KW-0472">Membrane</keyword>
<accession>A0A059BHV1</accession>
<dbReference type="EMBL" id="KK198759">
    <property type="protein sequence ID" value="KCW65426.1"/>
    <property type="molecule type" value="Genomic_DNA"/>
</dbReference>
<evidence type="ECO:0000313" key="2">
    <source>
        <dbReference type="EMBL" id="KCW65426.1"/>
    </source>
</evidence>
<organism evidence="2">
    <name type="scientific">Eucalyptus grandis</name>
    <name type="common">Flooded gum</name>
    <dbReference type="NCBI Taxonomy" id="71139"/>
    <lineage>
        <taxon>Eukaryota</taxon>
        <taxon>Viridiplantae</taxon>
        <taxon>Streptophyta</taxon>
        <taxon>Embryophyta</taxon>
        <taxon>Tracheophyta</taxon>
        <taxon>Spermatophyta</taxon>
        <taxon>Magnoliopsida</taxon>
        <taxon>eudicotyledons</taxon>
        <taxon>Gunneridae</taxon>
        <taxon>Pentapetalae</taxon>
        <taxon>rosids</taxon>
        <taxon>malvids</taxon>
        <taxon>Myrtales</taxon>
        <taxon>Myrtaceae</taxon>
        <taxon>Myrtoideae</taxon>
        <taxon>Eucalypteae</taxon>
        <taxon>Eucalyptus</taxon>
    </lineage>
</organism>